<evidence type="ECO:0000313" key="2">
    <source>
        <dbReference type="Proteomes" id="UP000317238"/>
    </source>
</evidence>
<dbReference type="Proteomes" id="UP000317238">
    <property type="component" value="Unassembled WGS sequence"/>
</dbReference>
<evidence type="ECO:0000313" key="1">
    <source>
        <dbReference type="EMBL" id="TWT72512.1"/>
    </source>
</evidence>
<name>A0A5C5YGZ5_9PLAN</name>
<dbReference type="SUPFAM" id="SSF53448">
    <property type="entry name" value="Nucleotide-diphospho-sugar transferases"/>
    <property type="match status" value="1"/>
</dbReference>
<evidence type="ECO:0008006" key="3">
    <source>
        <dbReference type="Google" id="ProtNLM"/>
    </source>
</evidence>
<proteinExistence type="predicted"/>
<comment type="caution">
    <text evidence="1">The sequence shown here is derived from an EMBL/GenBank/DDBJ whole genome shotgun (WGS) entry which is preliminary data.</text>
</comment>
<reference evidence="1 2" key="1">
    <citation type="submission" date="2019-02" db="EMBL/GenBank/DDBJ databases">
        <title>Deep-cultivation of Planctomycetes and their phenomic and genomic characterization uncovers novel biology.</title>
        <authorList>
            <person name="Wiegand S."/>
            <person name="Jogler M."/>
            <person name="Boedeker C."/>
            <person name="Pinto D."/>
            <person name="Vollmers J."/>
            <person name="Rivas-Marin E."/>
            <person name="Kohn T."/>
            <person name="Peeters S.H."/>
            <person name="Heuer A."/>
            <person name="Rast P."/>
            <person name="Oberbeckmann S."/>
            <person name="Bunk B."/>
            <person name="Jeske O."/>
            <person name="Meyerdierks A."/>
            <person name="Storesund J.E."/>
            <person name="Kallscheuer N."/>
            <person name="Luecker S."/>
            <person name="Lage O.M."/>
            <person name="Pohl T."/>
            <person name="Merkel B.J."/>
            <person name="Hornburger P."/>
            <person name="Mueller R.-W."/>
            <person name="Bruemmer F."/>
            <person name="Labrenz M."/>
            <person name="Spormann A.M."/>
            <person name="Op Den Camp H."/>
            <person name="Overmann J."/>
            <person name="Amann R."/>
            <person name="Jetten M.S.M."/>
            <person name="Mascher T."/>
            <person name="Medema M.H."/>
            <person name="Devos D.P."/>
            <person name="Kaster A.-K."/>
            <person name="Ovreas L."/>
            <person name="Rohde M."/>
            <person name="Galperin M.Y."/>
            <person name="Jogler C."/>
        </authorList>
    </citation>
    <scope>NUCLEOTIDE SEQUENCE [LARGE SCALE GENOMIC DNA]</scope>
    <source>
        <strain evidence="1 2">Pan14r</strain>
    </source>
</reference>
<accession>A0A5C5YGZ5</accession>
<dbReference type="AlphaFoldDB" id="A0A5C5YGZ5"/>
<gene>
    <name evidence="1" type="ORF">Pan14r_48320</name>
</gene>
<keyword evidence="2" id="KW-1185">Reference proteome</keyword>
<protein>
    <recommendedName>
        <fullName evidence="3">Glycosyl transferase family 8</fullName>
    </recommendedName>
</protein>
<organism evidence="1 2">
    <name type="scientific">Crateriforma conspicua</name>
    <dbReference type="NCBI Taxonomy" id="2527996"/>
    <lineage>
        <taxon>Bacteria</taxon>
        <taxon>Pseudomonadati</taxon>
        <taxon>Planctomycetota</taxon>
        <taxon>Planctomycetia</taxon>
        <taxon>Planctomycetales</taxon>
        <taxon>Planctomycetaceae</taxon>
        <taxon>Crateriforma</taxon>
    </lineage>
</organism>
<dbReference type="InterPro" id="IPR029044">
    <property type="entry name" value="Nucleotide-diphossugar_trans"/>
</dbReference>
<sequence length="339" mass="38197">MLFGDRLARGIVDIGQRLAFRTAAIGGGWPGKKGEIAMAFGNRNPLSLPVLKGPAVDRSVTASHGRFDSMVTVVCTRWLDAFPASYVTVLRNAVAASLKRPHRFVCVTDNPGGLENGVEGVAMPDLGIPLQYQRRGCWPKLSIFTPGLLPADQPTLYLDLDVMVRQDLDAFFERIESTGGFHALREWNPTIWSMVPLAMRPHRGVQGSILGFYPGEQAKLFHRFYDQKELCFDAFPLDQDFLSENAQSPQDWPFAWTSSFKWHCLHYYPINQVLTKIHEPKNAKVVVFHGNPRPIDVVPLGDYRWGTKRKFGHGPVDWVRDYWLRHDPTWTDAAPAKAA</sequence>
<dbReference type="EMBL" id="SJPL01000001">
    <property type="protein sequence ID" value="TWT72512.1"/>
    <property type="molecule type" value="Genomic_DNA"/>
</dbReference>